<reference evidence="2" key="1">
    <citation type="journal article" date="2020" name="BMC">
        <title>Leishmania infection induces a limited differential gene expression in the sand fly midgut.</title>
        <authorList>
            <person name="Coutinho-Abreu I.V."/>
            <person name="Serafim T.D."/>
            <person name="Meneses C."/>
            <person name="Kamhawi S."/>
            <person name="Oliveira F."/>
            <person name="Valenzuela J.G."/>
        </authorList>
    </citation>
    <scope>NUCLEOTIDE SEQUENCE</scope>
    <source>
        <strain evidence="2">Jacobina</strain>
        <tissue evidence="2">Midgut</tissue>
    </source>
</reference>
<keyword evidence="1" id="KW-1133">Transmembrane helix</keyword>
<feature type="transmembrane region" description="Helical" evidence="1">
    <location>
        <begin position="35"/>
        <end position="57"/>
    </location>
</feature>
<dbReference type="AlphaFoldDB" id="A0A7G3B780"/>
<accession>A0A7G3B780</accession>
<evidence type="ECO:0000313" key="2">
    <source>
        <dbReference type="EMBL" id="MBC1180270.1"/>
    </source>
</evidence>
<dbReference type="EMBL" id="GITU01011567">
    <property type="protein sequence ID" value="MBC1180270.1"/>
    <property type="molecule type" value="Transcribed_RNA"/>
</dbReference>
<keyword evidence="1" id="KW-0472">Membrane</keyword>
<feature type="transmembrane region" description="Helical" evidence="1">
    <location>
        <begin position="7"/>
        <end position="29"/>
    </location>
</feature>
<protein>
    <submittedName>
        <fullName evidence="2">Uncharacterized protein</fullName>
    </submittedName>
</protein>
<feature type="transmembrane region" description="Helical" evidence="1">
    <location>
        <begin position="77"/>
        <end position="97"/>
    </location>
</feature>
<name>A0A7G3B780_LUTLO</name>
<proteinExistence type="predicted"/>
<organism evidence="2">
    <name type="scientific">Lutzomyia longipalpis</name>
    <name type="common">Sand fly</name>
    <dbReference type="NCBI Taxonomy" id="7200"/>
    <lineage>
        <taxon>Eukaryota</taxon>
        <taxon>Metazoa</taxon>
        <taxon>Ecdysozoa</taxon>
        <taxon>Arthropoda</taxon>
        <taxon>Hexapoda</taxon>
        <taxon>Insecta</taxon>
        <taxon>Pterygota</taxon>
        <taxon>Neoptera</taxon>
        <taxon>Endopterygota</taxon>
        <taxon>Diptera</taxon>
        <taxon>Nematocera</taxon>
        <taxon>Psychodoidea</taxon>
        <taxon>Psychodidae</taxon>
        <taxon>Lutzomyia</taxon>
        <taxon>Lutzomyia</taxon>
    </lineage>
</organism>
<sequence length="107" mass="13088">MISLIFSLFMLHSKFFFIISHFDFFVHFTKNWNDFFIIFFLFYSLYALSPTKFINYLHRIIFFCLKKCLMAQFLNSLVGKTFFLGCMCVDFAFWKGFPFLLTWRGKW</sequence>
<keyword evidence="1" id="KW-0812">Transmembrane</keyword>
<evidence type="ECO:0000256" key="1">
    <source>
        <dbReference type="SAM" id="Phobius"/>
    </source>
</evidence>